<proteinExistence type="predicted"/>
<gene>
    <name evidence="2" type="ORF">E2986_02266</name>
</gene>
<evidence type="ECO:0000256" key="1">
    <source>
        <dbReference type="SAM" id="Phobius"/>
    </source>
</evidence>
<name>A0A833RPQ0_9HYME</name>
<accession>A0A833RPQ0</accession>
<dbReference type="Gene3D" id="1.20.120.550">
    <property type="entry name" value="Membrane associated eicosanoid/glutathione metabolism-like domain"/>
    <property type="match status" value="1"/>
</dbReference>
<keyword evidence="3" id="KW-1185">Reference proteome</keyword>
<comment type="caution">
    <text evidence="2">The sequence shown here is derived from an EMBL/GenBank/DDBJ whole genome shotgun (WGS) entry which is preliminary data.</text>
</comment>
<organism evidence="2 3">
    <name type="scientific">Frieseomelitta varia</name>
    <dbReference type="NCBI Taxonomy" id="561572"/>
    <lineage>
        <taxon>Eukaryota</taxon>
        <taxon>Metazoa</taxon>
        <taxon>Ecdysozoa</taxon>
        <taxon>Arthropoda</taxon>
        <taxon>Hexapoda</taxon>
        <taxon>Insecta</taxon>
        <taxon>Pterygota</taxon>
        <taxon>Neoptera</taxon>
        <taxon>Endopterygota</taxon>
        <taxon>Hymenoptera</taxon>
        <taxon>Apocrita</taxon>
        <taxon>Aculeata</taxon>
        <taxon>Apoidea</taxon>
        <taxon>Anthophila</taxon>
        <taxon>Apidae</taxon>
        <taxon>Frieseomelitta</taxon>
    </lineage>
</organism>
<sequence length="175" mass="20192">MENNLANEMKELWIVYAWWSCVLVLKMNALTWFTGRIRVARRVKWIFISILRVVLIDFSQVIHSEEDKIWLEGSDVILCPTGGGHEDVDRIRSAHQYDLATVLPYLLITPIWLTTSPLFPLVRMILPGFAIISISHTLLQMKIVNVHRYCGTILSLSELCILIYMSAVSAFYYAF</sequence>
<dbReference type="SUPFAM" id="SSF161084">
    <property type="entry name" value="MAPEG domain-like"/>
    <property type="match status" value="1"/>
</dbReference>
<keyword evidence="1" id="KW-0812">Transmembrane</keyword>
<evidence type="ECO:0000313" key="3">
    <source>
        <dbReference type="Proteomes" id="UP000655588"/>
    </source>
</evidence>
<keyword evidence="1" id="KW-0472">Membrane</keyword>
<dbReference type="EMBL" id="WNWW01000487">
    <property type="protein sequence ID" value="KAF3424208.1"/>
    <property type="molecule type" value="Genomic_DNA"/>
</dbReference>
<feature type="transmembrane region" description="Helical" evidence="1">
    <location>
        <begin position="12"/>
        <end position="33"/>
    </location>
</feature>
<dbReference type="InterPro" id="IPR023352">
    <property type="entry name" value="MAPEG-like_dom_sf"/>
</dbReference>
<reference evidence="2" key="1">
    <citation type="submission" date="2019-11" db="EMBL/GenBank/DDBJ databases">
        <title>The nuclear and mitochondrial genomes of Frieseomelitta varia - a highly eusocial stingless bee (Meliponini) with a permanently sterile worker caste.</title>
        <authorList>
            <person name="Freitas F.C.P."/>
            <person name="Lourenco A.P."/>
            <person name="Nunes F.M.F."/>
            <person name="Paschoal A.R."/>
            <person name="Abreu F.C.P."/>
            <person name="Barbin F.O."/>
            <person name="Bataglia L."/>
            <person name="Cardoso-Junior C.A.M."/>
            <person name="Cervoni M.S."/>
            <person name="Silva S.R."/>
            <person name="Dalarmi F."/>
            <person name="Del Lama M.A."/>
            <person name="Depintor T.S."/>
            <person name="Ferreira K.M."/>
            <person name="Goria P.S."/>
            <person name="Jaskot M.C."/>
            <person name="Lago D.C."/>
            <person name="Luna-Lucena D."/>
            <person name="Moda L.M."/>
            <person name="Nascimento L."/>
            <person name="Pedrino M."/>
            <person name="Rabico F.O."/>
            <person name="Sanches F.C."/>
            <person name="Santos D.E."/>
            <person name="Santos C.G."/>
            <person name="Vieira J."/>
            <person name="Lopes T.F."/>
            <person name="Barchuk A.R."/>
            <person name="Hartfelder K."/>
            <person name="Simoes Z.L.P."/>
            <person name="Bitondi M.M.G."/>
            <person name="Pinheiro D.G."/>
        </authorList>
    </citation>
    <scope>NUCLEOTIDE SEQUENCE</scope>
    <source>
        <strain evidence="2">USP_RPSP 00005682</strain>
        <tissue evidence="2">Whole individual</tissue>
    </source>
</reference>
<keyword evidence="1" id="KW-1133">Transmembrane helix</keyword>
<dbReference type="Proteomes" id="UP000655588">
    <property type="component" value="Unassembled WGS sequence"/>
</dbReference>
<feature type="transmembrane region" description="Helical" evidence="1">
    <location>
        <begin position="121"/>
        <end position="139"/>
    </location>
</feature>
<dbReference type="AlphaFoldDB" id="A0A833RPQ0"/>
<feature type="transmembrane region" description="Helical" evidence="1">
    <location>
        <begin position="151"/>
        <end position="174"/>
    </location>
</feature>
<evidence type="ECO:0000313" key="2">
    <source>
        <dbReference type="EMBL" id="KAF3424208.1"/>
    </source>
</evidence>
<protein>
    <submittedName>
        <fullName evidence="2">Uncharacterized protein</fullName>
    </submittedName>
</protein>